<evidence type="ECO:0000313" key="3">
    <source>
        <dbReference type="EMBL" id="GAA0522602.1"/>
    </source>
</evidence>
<protein>
    <recommendedName>
        <fullName evidence="2">DUF6777 domain-containing protein</fullName>
    </recommendedName>
</protein>
<proteinExistence type="predicted"/>
<feature type="region of interest" description="Disordered" evidence="1">
    <location>
        <begin position="254"/>
        <end position="275"/>
    </location>
</feature>
<dbReference type="Proteomes" id="UP001500220">
    <property type="component" value="Unassembled WGS sequence"/>
</dbReference>
<feature type="compositionally biased region" description="Low complexity" evidence="1">
    <location>
        <begin position="415"/>
        <end position="426"/>
    </location>
</feature>
<evidence type="ECO:0000313" key="5">
    <source>
        <dbReference type="Proteomes" id="UP000597989"/>
    </source>
</evidence>
<comment type="caution">
    <text evidence="4">The sequence shown here is derived from an EMBL/GenBank/DDBJ whole genome shotgun (WGS) entry which is preliminary data.</text>
</comment>
<dbReference type="EMBL" id="BMMT01000012">
    <property type="protein sequence ID" value="GGI94108.1"/>
    <property type="molecule type" value="Genomic_DNA"/>
</dbReference>
<sequence>MVGERAMPKRGRSERARAAAVALAAVAGAVVACGQPASAQVRLEPVSYSGPRPFTSPVGQDLADLTPVEQGWGDVSGDTAGLYADSGGAPPCDARALVSQVASDEAKSRAWAQVLGVEPAAIEPFVTSLNPVLLRSDTAVVSHDYANGRFEAHPAVLQVGTAVFIDGHGQPVVKCFNGNPLTPGEVGDGDFTGPRWSGFQPGEITAVRPAVPVVYEFSLVDARSGAPVTRPGGPNPGRADPYLDFLVAQSRQEAARARADADEARRNADAAERQATVSQDRAALAKDASDRAWAAYQENLARFGLADPRTVAALRDFEARRAQYDAARAQADRDREAAAKARAAAEDKVRIAADSAADYQVRQQDTDACRDGRSCSGELRPDTAQGDLPGTQPAPPVGTPQQTGSPPPQQPGTQPPGTQRPTGTQEPRPPGTRQPQPTTTQPPGKTTPDVRTGTTAPAPGRPPTSAPPTQGRQQTTSVPGQQQTTRQQPQTTQSPPPRQTTQQHTTQQRPQPTQQHTVTRAPTTQPRGTGPQQTQTGGGEQSPGTVPQHTRRATPTG</sequence>
<dbReference type="AlphaFoldDB" id="A0A917JZ89"/>
<reference evidence="4" key="3">
    <citation type="submission" date="2020-09" db="EMBL/GenBank/DDBJ databases">
        <authorList>
            <person name="Sun Q."/>
            <person name="Zhou Y."/>
        </authorList>
    </citation>
    <scope>NUCLEOTIDE SEQUENCE</scope>
    <source>
        <strain evidence="4">CGMCC 4.7206</strain>
    </source>
</reference>
<feature type="compositionally biased region" description="Polar residues" evidence="1">
    <location>
        <begin position="470"/>
        <end position="480"/>
    </location>
</feature>
<reference evidence="3" key="4">
    <citation type="submission" date="2023-12" db="EMBL/GenBank/DDBJ databases">
        <authorList>
            <person name="Sun Q."/>
            <person name="Inoue M."/>
        </authorList>
    </citation>
    <scope>NUCLEOTIDE SEQUENCE</scope>
    <source>
        <strain evidence="3">JCM 10664</strain>
    </source>
</reference>
<evidence type="ECO:0000259" key="2">
    <source>
        <dbReference type="Pfam" id="PF20568"/>
    </source>
</evidence>
<dbReference type="InterPro" id="IPR046704">
    <property type="entry name" value="DUF6777"/>
</dbReference>
<evidence type="ECO:0000313" key="4">
    <source>
        <dbReference type="EMBL" id="GGI94108.1"/>
    </source>
</evidence>
<reference evidence="4 5" key="1">
    <citation type="journal article" date="2014" name="Int. J. Syst. Evol. Microbiol.">
        <title>Complete genome sequence of Corynebacterium casei LMG S-19264T (=DSM 44701T), isolated from a smear-ripened cheese.</title>
        <authorList>
            <consortium name="US DOE Joint Genome Institute (JGI-PGF)"/>
            <person name="Walter F."/>
            <person name="Albersmeier A."/>
            <person name="Kalinowski J."/>
            <person name="Ruckert C."/>
        </authorList>
    </citation>
    <scope>NUCLEOTIDE SEQUENCE [LARGE SCALE GENOMIC DNA]</scope>
    <source>
        <strain evidence="4 5">CGMCC 4.7206</strain>
    </source>
</reference>
<feature type="compositionally biased region" description="Basic and acidic residues" evidence="1">
    <location>
        <begin position="254"/>
        <end position="272"/>
    </location>
</feature>
<keyword evidence="6" id="KW-1185">Reference proteome</keyword>
<feature type="compositionally biased region" description="Pro residues" evidence="1">
    <location>
        <begin position="405"/>
        <end position="414"/>
    </location>
</feature>
<feature type="compositionally biased region" description="Basic and acidic residues" evidence="1">
    <location>
        <begin position="364"/>
        <end position="373"/>
    </location>
</feature>
<evidence type="ECO:0000313" key="6">
    <source>
        <dbReference type="Proteomes" id="UP001500220"/>
    </source>
</evidence>
<dbReference type="Pfam" id="PF20568">
    <property type="entry name" value="DUF6777"/>
    <property type="match status" value="1"/>
</dbReference>
<gene>
    <name evidence="3" type="ORF">GCM10009545_25920</name>
    <name evidence="4" type="ORF">GCM10011581_34030</name>
</gene>
<feature type="domain" description="DUF6777" evidence="2">
    <location>
        <begin position="75"/>
        <end position="232"/>
    </location>
</feature>
<organism evidence="4 5">
    <name type="scientific">Saccharopolyspora thermophila</name>
    <dbReference type="NCBI Taxonomy" id="89367"/>
    <lineage>
        <taxon>Bacteria</taxon>
        <taxon>Bacillati</taxon>
        <taxon>Actinomycetota</taxon>
        <taxon>Actinomycetes</taxon>
        <taxon>Pseudonocardiales</taxon>
        <taxon>Pseudonocardiaceae</taxon>
        <taxon>Saccharopolyspora</taxon>
    </lineage>
</organism>
<reference evidence="3 6" key="2">
    <citation type="journal article" date="2019" name="Int. J. Syst. Evol. Microbiol.">
        <title>The Global Catalogue of Microorganisms (GCM) 10K type strain sequencing project: providing services to taxonomists for standard genome sequencing and annotation.</title>
        <authorList>
            <consortium name="The Broad Institute Genomics Platform"/>
            <consortium name="The Broad Institute Genome Sequencing Center for Infectious Disease"/>
            <person name="Wu L."/>
            <person name="Ma J."/>
        </authorList>
    </citation>
    <scope>NUCLEOTIDE SEQUENCE [LARGE SCALE GENOMIC DNA]</scope>
    <source>
        <strain evidence="3 6">JCM 10664</strain>
    </source>
</reference>
<accession>A0A917JZ89</accession>
<feature type="compositionally biased region" description="Low complexity" evidence="1">
    <location>
        <begin position="433"/>
        <end position="458"/>
    </location>
</feature>
<evidence type="ECO:0000256" key="1">
    <source>
        <dbReference type="SAM" id="MobiDB-lite"/>
    </source>
</evidence>
<feature type="region of interest" description="Disordered" evidence="1">
    <location>
        <begin position="357"/>
        <end position="557"/>
    </location>
</feature>
<feature type="compositionally biased region" description="Low complexity" evidence="1">
    <location>
        <begin position="481"/>
        <end position="535"/>
    </location>
</feature>
<dbReference type="EMBL" id="BAAAHC010000009">
    <property type="protein sequence ID" value="GAA0522602.1"/>
    <property type="molecule type" value="Genomic_DNA"/>
</dbReference>
<dbReference type="PROSITE" id="PS51257">
    <property type="entry name" value="PROKAR_LIPOPROTEIN"/>
    <property type="match status" value="1"/>
</dbReference>
<dbReference type="Proteomes" id="UP000597989">
    <property type="component" value="Unassembled WGS sequence"/>
</dbReference>
<name>A0A917JZ89_9PSEU</name>